<keyword evidence="2" id="KW-1185">Reference proteome</keyword>
<dbReference type="InterPro" id="IPR012467">
    <property type="entry name" value="DUF1684"/>
</dbReference>
<organism evidence="1 2">
    <name type="scientific">Hymenobacter setariae</name>
    <dbReference type="NCBI Taxonomy" id="2594794"/>
    <lineage>
        <taxon>Bacteria</taxon>
        <taxon>Pseudomonadati</taxon>
        <taxon>Bacteroidota</taxon>
        <taxon>Cytophagia</taxon>
        <taxon>Cytophagales</taxon>
        <taxon>Hymenobacteraceae</taxon>
        <taxon>Hymenobacter</taxon>
    </lineage>
</organism>
<name>A0A558BP07_9BACT</name>
<comment type="caution">
    <text evidence="1">The sequence shown here is derived from an EMBL/GenBank/DDBJ whole genome shotgun (WGS) entry which is preliminary data.</text>
</comment>
<accession>A0A558BP07</accession>
<evidence type="ECO:0000313" key="1">
    <source>
        <dbReference type="EMBL" id="TVT38244.1"/>
    </source>
</evidence>
<dbReference type="EMBL" id="VMRJ01000005">
    <property type="protein sequence ID" value="TVT38244.1"/>
    <property type="molecule type" value="Genomic_DNA"/>
</dbReference>
<evidence type="ECO:0000313" key="2">
    <source>
        <dbReference type="Proteomes" id="UP000317624"/>
    </source>
</evidence>
<gene>
    <name evidence="1" type="ORF">FNT36_18765</name>
</gene>
<proteinExistence type="predicted"/>
<dbReference type="PANTHER" id="PTHR41913:SF1">
    <property type="entry name" value="DUF1684 DOMAIN-CONTAINING PROTEIN"/>
    <property type="match status" value="1"/>
</dbReference>
<protein>
    <submittedName>
        <fullName evidence="1">DUF1684 domain-containing protein</fullName>
    </submittedName>
</protein>
<dbReference type="Pfam" id="PF07920">
    <property type="entry name" value="DUF1684"/>
    <property type="match status" value="1"/>
</dbReference>
<dbReference type="AlphaFoldDB" id="A0A558BP07"/>
<sequence>MRKIWIAGLVLVILGLVLYSILGTQPAQALDEAYLGRLREARRQKDQTLHTAADSPIPDAQRTTFAGLRYFAPEAGFRVTARLVRQPVLLPQPLAMSLGKPENYQRWGTAEFELNGKPQKLTLLQKAGDKQLFVPFTDPTNGEQTYGAGRYIDVPLPPAEANEVELDFNQAYNPYCAYNHQYSCPLPLAENRLTVPVTAGEQTFQP</sequence>
<reference evidence="1 2" key="1">
    <citation type="submission" date="2019-07" db="EMBL/GenBank/DDBJ databases">
        <title>Hymenobacter sp. straun FUR1 Genome sequencing and assembly.</title>
        <authorList>
            <person name="Chhetri G."/>
        </authorList>
    </citation>
    <scope>NUCLEOTIDE SEQUENCE [LARGE SCALE GENOMIC DNA]</scope>
    <source>
        <strain evidence="1 2">Fur1</strain>
    </source>
</reference>
<dbReference type="PANTHER" id="PTHR41913">
    <property type="entry name" value="DUF1684 DOMAIN-CONTAINING PROTEIN"/>
    <property type="match status" value="1"/>
</dbReference>
<dbReference type="RefSeq" id="WP_144850857.1">
    <property type="nucleotide sequence ID" value="NZ_VMRJ01000005.1"/>
</dbReference>
<dbReference type="Proteomes" id="UP000317624">
    <property type="component" value="Unassembled WGS sequence"/>
</dbReference>
<dbReference type="OrthoDB" id="5493262at2"/>